<organism evidence="3 4">
    <name type="scientific">Granulicatella balaenopterae</name>
    <dbReference type="NCBI Taxonomy" id="137733"/>
    <lineage>
        <taxon>Bacteria</taxon>
        <taxon>Bacillati</taxon>
        <taxon>Bacillota</taxon>
        <taxon>Bacilli</taxon>
        <taxon>Lactobacillales</taxon>
        <taxon>Carnobacteriaceae</taxon>
        <taxon>Granulicatella</taxon>
    </lineage>
</organism>
<evidence type="ECO:0000256" key="2">
    <source>
        <dbReference type="SAM" id="MobiDB-lite"/>
    </source>
</evidence>
<keyword evidence="4" id="KW-1185">Reference proteome</keyword>
<name>A0A1H9NSI3_9LACT</name>
<dbReference type="EMBL" id="FOGF01000044">
    <property type="protein sequence ID" value="SER38293.1"/>
    <property type="molecule type" value="Genomic_DNA"/>
</dbReference>
<dbReference type="AlphaFoldDB" id="A0A1H9NSI3"/>
<evidence type="ECO:0000256" key="1">
    <source>
        <dbReference type="PIRSR" id="PIRSR012565-1"/>
    </source>
</evidence>
<dbReference type="Pfam" id="PF06265">
    <property type="entry name" value="YutD-like"/>
    <property type="match status" value="1"/>
</dbReference>
<sequence>MKEDKQKKVTITEKDIKEALNEITVDGESLVADSSVEPVPQYVEMIDKEHLTIQGVAYTLIENYRDGFNAEALNGRYHDVLDKYDYIVGDWGFEQLRLKGFFRDDAKQVTYEKKIQYLQDYLYEFCNFGCSYFVIKRDVPVPIEERTVKNFEKRQHKKRSNNSNNKNKKAYQNDKKTKKRSEQFAPTNKKKKDTSPRNPKNKKTARNFQIKERDQAQMPKNHKTPVKVPAKGPTNKNRKKQFKIRETK</sequence>
<gene>
    <name evidence="3" type="ORF">SAMN05421767_1449</name>
</gene>
<dbReference type="RefSeq" id="WP_245711159.1">
    <property type="nucleotide sequence ID" value="NZ_FOGF01000044.1"/>
</dbReference>
<feature type="disulfide bond" evidence="1">
    <location>
        <begin position="126"/>
        <end position="130"/>
    </location>
</feature>
<dbReference type="Proteomes" id="UP000198556">
    <property type="component" value="Unassembled WGS sequence"/>
</dbReference>
<dbReference type="InterPro" id="IPR038141">
    <property type="entry name" value="YutD-like_sf"/>
</dbReference>
<dbReference type="InterPro" id="IPR009370">
    <property type="entry name" value="YutD-like"/>
</dbReference>
<dbReference type="STRING" id="137733.SAMN05421767_1449"/>
<accession>A0A1H9NSI3</accession>
<reference evidence="3 4" key="1">
    <citation type="submission" date="2016-10" db="EMBL/GenBank/DDBJ databases">
        <authorList>
            <person name="de Groot N.N."/>
        </authorList>
    </citation>
    <scope>NUCLEOTIDE SEQUENCE [LARGE SCALE GENOMIC DNA]</scope>
    <source>
        <strain evidence="3 4">DSM 15827</strain>
    </source>
</reference>
<feature type="region of interest" description="Disordered" evidence="2">
    <location>
        <begin position="150"/>
        <end position="248"/>
    </location>
</feature>
<evidence type="ECO:0000313" key="3">
    <source>
        <dbReference type="EMBL" id="SER38293.1"/>
    </source>
</evidence>
<proteinExistence type="predicted"/>
<dbReference type="Gene3D" id="3.50.4.20">
    <property type="match status" value="1"/>
</dbReference>
<protein>
    <submittedName>
        <fullName evidence="3">Uncharacterized protein YutD</fullName>
    </submittedName>
</protein>
<keyword evidence="1" id="KW-1015">Disulfide bond</keyword>
<dbReference type="PIRSF" id="PIRSF012565">
    <property type="entry name" value="DUF1027"/>
    <property type="match status" value="1"/>
</dbReference>
<evidence type="ECO:0000313" key="4">
    <source>
        <dbReference type="Proteomes" id="UP000198556"/>
    </source>
</evidence>